<proteinExistence type="predicted"/>
<keyword evidence="2" id="KW-1185">Reference proteome</keyword>
<evidence type="ECO:0000313" key="1">
    <source>
        <dbReference type="EMBL" id="REG74767.1"/>
    </source>
</evidence>
<dbReference type="Proteomes" id="UP000256405">
    <property type="component" value="Unassembled WGS sequence"/>
</dbReference>
<dbReference type="RefSeq" id="WP_086544176.1">
    <property type="nucleotide sequence ID" value="NZ_MSSW01000134.1"/>
</dbReference>
<dbReference type="OrthoDB" id="981112at2"/>
<comment type="caution">
    <text evidence="1">The sequence shown here is derived from an EMBL/GenBank/DDBJ whole genome shotgun (WGS) entry which is preliminary data.</text>
</comment>
<accession>A0A3E0D1H7</accession>
<dbReference type="EMBL" id="QUNF01000063">
    <property type="protein sequence ID" value="REG74767.1"/>
    <property type="molecule type" value="Genomic_DNA"/>
</dbReference>
<name>A0A3E0D1H7_9BACT</name>
<organism evidence="1 2">
    <name type="scientific">Algoriphagus antarcticus</name>
    <dbReference type="NCBI Taxonomy" id="238540"/>
    <lineage>
        <taxon>Bacteria</taxon>
        <taxon>Pseudomonadati</taxon>
        <taxon>Bacteroidota</taxon>
        <taxon>Cytophagia</taxon>
        <taxon>Cytophagales</taxon>
        <taxon>Cyclobacteriaceae</taxon>
        <taxon>Algoriphagus</taxon>
    </lineage>
</organism>
<dbReference type="AlphaFoldDB" id="A0A3E0D1H7"/>
<sequence>MKEYIELLDVFAIYPHSSFSKLIPINQWGNRQQAEEYLKKYWLSQKEYINVWKKLQDKVFYEKRRLPDLVYQSGYKMLALRGGCLFNEESFNQLQKAMDAVGDEYFVIIQQSQEFTNGEPMFRMKFPVNISWNELSGGNYISAVMLEMSYNEYFVFSESGSWGKYTANDYDFPLDIIGFKPNLEPIFQNHFRQTEEELNEILSWMPWEYKKLIREQ</sequence>
<evidence type="ECO:0000313" key="2">
    <source>
        <dbReference type="Proteomes" id="UP000256405"/>
    </source>
</evidence>
<protein>
    <submittedName>
        <fullName evidence="1">Uncharacterized protein</fullName>
    </submittedName>
</protein>
<gene>
    <name evidence="1" type="ORF">C8N25_1633</name>
</gene>
<reference evidence="1 2" key="1">
    <citation type="submission" date="2018-08" db="EMBL/GenBank/DDBJ databases">
        <title>Genomic Encyclopedia of Archaeal and Bacterial Type Strains, Phase II (KMG-II): from individual species to whole genera.</title>
        <authorList>
            <person name="Goeker M."/>
        </authorList>
    </citation>
    <scope>NUCLEOTIDE SEQUENCE [LARGE SCALE GENOMIC DNA]</scope>
    <source>
        <strain evidence="1 2">DSM 15986</strain>
    </source>
</reference>